<sequence>MTRELYTPRPLQAEIEAGLARFSVLVCHRRFGKTVLSVNRLIRAARETRRPDWRGAYIAPLYKQAKTVVWDELKRYCGLGLDGCTVKFHETELRADFDNGARIRLFGAENPDSLRGMYLDGAVFDEVAQMPHRVWTEVIRPALADRMGWAMFIGTPRGKNALYRLWRDAQRDPDWFAAMYRASQTRIIEAGELAAAAREMSPEEYEQEFECSFTAAIRGAYFGALVGEAEKTGRIIAVPCDPALPVHTAWDLGMSDSTAIWFFQARPGNTFAVIDYVEASGEGLDHYARVLDERRYAYGTHIAPHDIRVRELGTGKSRLEIARSLGIRFDIAPNIPVQDGINAVRAMLPLCWFDAVRCAPGLEALRHYRRAFNERMNDFSSRPVHDWTSHAVDAFRYLAVGFRQPGGGPRPPRAVNEYDPFGRTHERS</sequence>
<keyword evidence="3" id="KW-1185">Reference proteome</keyword>
<accession>A0A7K1KMD3</accession>
<evidence type="ECO:0000256" key="1">
    <source>
        <dbReference type="SAM" id="MobiDB-lite"/>
    </source>
</evidence>
<comment type="caution">
    <text evidence="2">The sequence shown here is derived from an EMBL/GenBank/DDBJ whole genome shotgun (WGS) entry which is preliminary data.</text>
</comment>
<dbReference type="Pfam" id="PF03237">
    <property type="entry name" value="Terminase_6N"/>
    <property type="match status" value="1"/>
</dbReference>
<evidence type="ECO:0000313" key="3">
    <source>
        <dbReference type="Proteomes" id="UP000461162"/>
    </source>
</evidence>
<proteinExistence type="predicted"/>
<dbReference type="RefSeq" id="WP_367614009.1">
    <property type="nucleotide sequence ID" value="NZ_WODC01000003.1"/>
</dbReference>
<gene>
    <name evidence="2" type="ORF">GKC30_06355</name>
</gene>
<name>A0A7K1KMD3_9BACT</name>
<dbReference type="AlphaFoldDB" id="A0A7K1KMD3"/>
<dbReference type="EMBL" id="WODC01000003">
    <property type="protein sequence ID" value="MUM77248.1"/>
    <property type="molecule type" value="Genomic_DNA"/>
</dbReference>
<organism evidence="2 3">
    <name type="scientific">Pseudodesulfovibrio alkaliphilus</name>
    <dbReference type="NCBI Taxonomy" id="2661613"/>
    <lineage>
        <taxon>Bacteria</taxon>
        <taxon>Pseudomonadati</taxon>
        <taxon>Thermodesulfobacteriota</taxon>
        <taxon>Desulfovibrionia</taxon>
        <taxon>Desulfovibrionales</taxon>
        <taxon>Desulfovibrionaceae</taxon>
    </lineage>
</organism>
<dbReference type="Gene3D" id="3.30.420.280">
    <property type="match status" value="1"/>
</dbReference>
<reference evidence="2 3" key="1">
    <citation type="submission" date="2019-11" db="EMBL/GenBank/DDBJ databases">
        <title>Pseudodesulfovibrio alkaliphilus, sp. nov., an alkaliphilic sulfate-reducing bacteria from mud volcano of Taman peninsula, Russia.</title>
        <authorList>
            <person name="Frolova A."/>
            <person name="Merkel A.Y."/>
            <person name="Slobodkin A.I."/>
        </authorList>
    </citation>
    <scope>NUCLEOTIDE SEQUENCE [LARGE SCALE GENOMIC DNA]</scope>
    <source>
        <strain evidence="2 3">F-1</strain>
    </source>
</reference>
<evidence type="ECO:0000313" key="2">
    <source>
        <dbReference type="EMBL" id="MUM77248.1"/>
    </source>
</evidence>
<feature type="region of interest" description="Disordered" evidence="1">
    <location>
        <begin position="406"/>
        <end position="428"/>
    </location>
</feature>
<dbReference type="Proteomes" id="UP000461162">
    <property type="component" value="Unassembled WGS sequence"/>
</dbReference>
<dbReference type="InterPro" id="IPR027417">
    <property type="entry name" value="P-loop_NTPase"/>
</dbReference>
<evidence type="ECO:0008006" key="4">
    <source>
        <dbReference type="Google" id="ProtNLM"/>
    </source>
</evidence>
<protein>
    <recommendedName>
        <fullName evidence="4">Terminase</fullName>
    </recommendedName>
</protein>
<dbReference type="Gene3D" id="3.40.50.300">
    <property type="entry name" value="P-loop containing nucleotide triphosphate hydrolases"/>
    <property type="match status" value="1"/>
</dbReference>